<sequence length="147" mass="16237">MQPDRYSHGGWRQGIAWRGGFHFSAWPVGNERCDAPDLSVPHKPTGPGFTVSTGVSSHGGNHSYYKLGYLAGIVDAGTTAFWAGYNCATDINARGSRSAAWGIGAVQPLKDEDLEIYLGYRHYSFLNPSMVPFNDVQALRFGMRYRF</sequence>
<evidence type="ECO:0000313" key="1">
    <source>
        <dbReference type="EMBL" id="SFT44015.1"/>
    </source>
</evidence>
<reference evidence="1 2" key="1">
    <citation type="submission" date="2016-10" db="EMBL/GenBank/DDBJ databases">
        <authorList>
            <person name="de Groot N.N."/>
        </authorList>
    </citation>
    <scope>NUCLEOTIDE SEQUENCE [LARGE SCALE GENOMIC DNA]</scope>
    <source>
        <strain evidence="1 2">CGMCC 1.10959</strain>
    </source>
</reference>
<dbReference type="Proteomes" id="UP000182466">
    <property type="component" value="Unassembled WGS sequence"/>
</dbReference>
<evidence type="ECO:0008006" key="3">
    <source>
        <dbReference type="Google" id="ProtNLM"/>
    </source>
</evidence>
<evidence type="ECO:0000313" key="2">
    <source>
        <dbReference type="Proteomes" id="UP000182466"/>
    </source>
</evidence>
<name>A0A1I6Y085_9RHOB</name>
<organism evidence="1 2">
    <name type="scientific">Sedimentitalea nanhaiensis</name>
    <dbReference type="NCBI Taxonomy" id="999627"/>
    <lineage>
        <taxon>Bacteria</taxon>
        <taxon>Pseudomonadati</taxon>
        <taxon>Pseudomonadota</taxon>
        <taxon>Alphaproteobacteria</taxon>
        <taxon>Rhodobacterales</taxon>
        <taxon>Paracoccaceae</taxon>
        <taxon>Sedimentitalea</taxon>
    </lineage>
</organism>
<protein>
    <recommendedName>
        <fullName evidence="3">Outer membrane protein beta-barrel domain-containing protein</fullName>
    </recommendedName>
</protein>
<dbReference type="EMBL" id="FPAW01000002">
    <property type="protein sequence ID" value="SFT44015.1"/>
    <property type="molecule type" value="Genomic_DNA"/>
</dbReference>
<dbReference type="STRING" id="999627.SAMN05216236_10217"/>
<proteinExistence type="predicted"/>
<dbReference type="eggNOG" id="COG3203">
    <property type="taxonomic scope" value="Bacteria"/>
</dbReference>
<gene>
    <name evidence="1" type="ORF">SAMN05216236_10217</name>
</gene>
<keyword evidence="2" id="KW-1185">Reference proteome</keyword>
<dbReference type="RefSeq" id="WP_027260466.1">
    <property type="nucleotide sequence ID" value="NZ_FPAW01000002.1"/>
</dbReference>
<accession>A0A1I6Y085</accession>
<dbReference type="AlphaFoldDB" id="A0A1I6Y085"/>
<dbReference type="OrthoDB" id="2273115at2"/>